<evidence type="ECO:0000313" key="10">
    <source>
        <dbReference type="EMBL" id="SDR31777.1"/>
    </source>
</evidence>
<evidence type="ECO:0000256" key="1">
    <source>
        <dbReference type="ARBA" id="ARBA00006432"/>
    </source>
</evidence>
<evidence type="ECO:0000256" key="3">
    <source>
        <dbReference type="ARBA" id="ARBA00022598"/>
    </source>
</evidence>
<name>A0A1H1I255_NATTX</name>
<dbReference type="Pfam" id="PF13193">
    <property type="entry name" value="AMP-binding_C"/>
    <property type="match status" value="1"/>
</dbReference>
<dbReference type="GO" id="GO:0003987">
    <property type="term" value="F:acetate-CoA ligase activity"/>
    <property type="evidence" value="ECO:0007669"/>
    <property type="project" value="UniProtKB-EC"/>
</dbReference>
<dbReference type="InterPro" id="IPR000873">
    <property type="entry name" value="AMP-dep_synth/lig_dom"/>
</dbReference>
<dbReference type="Pfam" id="PF16177">
    <property type="entry name" value="ACAS_N"/>
    <property type="match status" value="1"/>
</dbReference>
<evidence type="ECO:0000256" key="5">
    <source>
        <dbReference type="ARBA" id="ARBA00022840"/>
    </source>
</evidence>
<dbReference type="EMBL" id="FNLC01000003">
    <property type="protein sequence ID" value="SDR31777.1"/>
    <property type="molecule type" value="Genomic_DNA"/>
</dbReference>
<dbReference type="NCBIfam" id="NF001208">
    <property type="entry name" value="PRK00174.1"/>
    <property type="match status" value="1"/>
</dbReference>
<dbReference type="InterPro" id="IPR042099">
    <property type="entry name" value="ANL_N_sf"/>
</dbReference>
<keyword evidence="3" id="KW-0436">Ligase</keyword>
<feature type="domain" description="AMP-binding enzyme C-terminal" evidence="8">
    <location>
        <begin position="537"/>
        <end position="613"/>
    </location>
</feature>
<proteinExistence type="inferred from homology"/>
<dbReference type="Proteomes" id="UP000198848">
    <property type="component" value="Unassembled WGS sequence"/>
</dbReference>
<evidence type="ECO:0000259" key="9">
    <source>
        <dbReference type="Pfam" id="PF16177"/>
    </source>
</evidence>
<feature type="region of interest" description="Disordered" evidence="6">
    <location>
        <begin position="1"/>
        <end position="26"/>
    </location>
</feature>
<dbReference type="Pfam" id="PF00501">
    <property type="entry name" value="AMP-binding"/>
    <property type="match status" value="1"/>
</dbReference>
<keyword evidence="4" id="KW-0547">Nucleotide-binding</keyword>
<accession>A0A1H1I255</accession>
<protein>
    <recommendedName>
        <fullName evidence="2">acetate--CoA ligase</fullName>
        <ecNumber evidence="2">6.2.1.1</ecNumber>
    </recommendedName>
</protein>
<dbReference type="PANTHER" id="PTHR24095">
    <property type="entry name" value="ACETYL-COENZYME A SYNTHETASE"/>
    <property type="match status" value="1"/>
</dbReference>
<evidence type="ECO:0000256" key="6">
    <source>
        <dbReference type="SAM" id="MobiDB-lite"/>
    </source>
</evidence>
<dbReference type="InterPro" id="IPR045851">
    <property type="entry name" value="AMP-bd_C_sf"/>
</dbReference>
<dbReference type="InterPro" id="IPR032387">
    <property type="entry name" value="ACAS_N"/>
</dbReference>
<feature type="domain" description="Acetyl-coenzyme A synthetase N-terminal" evidence="9">
    <location>
        <begin position="30"/>
        <end position="81"/>
    </location>
</feature>
<dbReference type="STRING" id="1095778.SAMN04489842_3252"/>
<organism evidence="10 11">
    <name type="scientific">Natronobacterium texcoconense</name>
    <dbReference type="NCBI Taxonomy" id="1095778"/>
    <lineage>
        <taxon>Archaea</taxon>
        <taxon>Methanobacteriati</taxon>
        <taxon>Methanobacteriota</taxon>
        <taxon>Stenosarchaea group</taxon>
        <taxon>Halobacteria</taxon>
        <taxon>Halobacteriales</taxon>
        <taxon>Natrialbaceae</taxon>
        <taxon>Natronobacterium</taxon>
    </lineage>
</organism>
<reference evidence="11" key="1">
    <citation type="submission" date="2016-10" db="EMBL/GenBank/DDBJ databases">
        <authorList>
            <person name="Varghese N."/>
            <person name="Submissions S."/>
        </authorList>
    </citation>
    <scope>NUCLEOTIDE SEQUENCE [LARGE SCALE GENOMIC DNA]</scope>
    <source>
        <strain evidence="11">DSM 24767</strain>
    </source>
</reference>
<sequence>MAEDVPTDPAGKRRPPQAFLRDATVTDPDLREQFDREWPDCWAETADLLEWDEPYETVLEDDDAPFYRWFVGGRLNAAENCVDRHVDAGRKNQVALRWEGKRGERRSYTYHDLHREGQAVAAALRDLGVEEDDVVTIYLPTVPELPITMLACARIGALHNVVFAGFSPDALVDRMEGTNSSVLVTCDGYFREGTAIGQKRKADAARTSLSESIPTVVVDRLGASHETQLGENQYDYGTLVERFTGREVPPVSRAATDPLFQIHTSGTTGKPERMTHATGGYLAGTTWTTRSVFDLSPGDTYWCTADIGWITGHSYVVYGPLSRGATVVLAEGTLRYADRNRTWNLIERNGVEVFYTTPGLIRTFRKWGTEYPEAHDLSSIRLLGTVGEPIGPDTWDWYYEHVGDEECPIVDTWWQTETGSVLLSTLPGVDEMKPGAVGPPLPGIEAAVVDEHGRELPPGEPGYLTITRPWPSMLVPHDDDRYWLLAEYWEEFSDRRADTWRYFTGDRAVVDEDGYVTVIGRDDDVVTLGNRRLGTAELEAAITAVDGVTEAAAVAGGTDDTELYVFATAERDQPEDDELRAAIRDVVAERVGEFARPAAVVFTPELPETHTGKTMYRVLEGIVDEEPLEESTLLRNPAIVGELSTVWERSD</sequence>
<dbReference type="SUPFAM" id="SSF56801">
    <property type="entry name" value="Acetyl-CoA synthetase-like"/>
    <property type="match status" value="1"/>
</dbReference>
<dbReference type="InterPro" id="IPR025110">
    <property type="entry name" value="AMP-bd_C"/>
</dbReference>
<evidence type="ECO:0000256" key="2">
    <source>
        <dbReference type="ARBA" id="ARBA00013275"/>
    </source>
</evidence>
<dbReference type="PANTHER" id="PTHR24095:SF14">
    <property type="entry name" value="ACETYL-COENZYME A SYNTHETASE 1"/>
    <property type="match status" value="1"/>
</dbReference>
<dbReference type="Gene3D" id="3.30.300.30">
    <property type="match status" value="1"/>
</dbReference>
<evidence type="ECO:0000259" key="8">
    <source>
        <dbReference type="Pfam" id="PF13193"/>
    </source>
</evidence>
<evidence type="ECO:0000259" key="7">
    <source>
        <dbReference type="Pfam" id="PF00501"/>
    </source>
</evidence>
<dbReference type="GO" id="GO:0005524">
    <property type="term" value="F:ATP binding"/>
    <property type="evidence" value="ECO:0007669"/>
    <property type="project" value="UniProtKB-KW"/>
</dbReference>
<dbReference type="RefSeq" id="WP_090383978.1">
    <property type="nucleotide sequence ID" value="NZ_FNLC01000003.1"/>
</dbReference>
<feature type="domain" description="AMP-dependent synthetase/ligase" evidence="7">
    <location>
        <begin position="88"/>
        <end position="470"/>
    </location>
</feature>
<comment type="similarity">
    <text evidence="1">Belongs to the ATP-dependent AMP-binding enzyme family.</text>
</comment>
<dbReference type="Gene3D" id="3.40.50.12780">
    <property type="entry name" value="N-terminal domain of ligase-like"/>
    <property type="match status" value="1"/>
</dbReference>
<dbReference type="AlphaFoldDB" id="A0A1H1I255"/>
<evidence type="ECO:0000256" key="4">
    <source>
        <dbReference type="ARBA" id="ARBA00022741"/>
    </source>
</evidence>
<dbReference type="OrthoDB" id="190277at2157"/>
<keyword evidence="11" id="KW-1185">Reference proteome</keyword>
<gene>
    <name evidence="10" type="ORF">SAMN04489842_3252</name>
</gene>
<dbReference type="GO" id="GO:0006085">
    <property type="term" value="P:acetyl-CoA biosynthetic process"/>
    <property type="evidence" value="ECO:0007669"/>
    <property type="project" value="TreeGrafter"/>
</dbReference>
<keyword evidence="5" id="KW-0067">ATP-binding</keyword>
<dbReference type="EC" id="6.2.1.1" evidence="2"/>
<evidence type="ECO:0000313" key="11">
    <source>
        <dbReference type="Proteomes" id="UP000198848"/>
    </source>
</evidence>